<dbReference type="EMBL" id="JAUJFL010000005">
    <property type="protein sequence ID" value="KAK2602336.1"/>
    <property type="molecule type" value="Genomic_DNA"/>
</dbReference>
<sequence length="402" mass="44607">MSSLDLIDVSAQPAIASWTHDSGVTRRLDALRLHIFHDPSTSTAFFKLRATVTFKATSAKPKRTTAAWLHIAPENVETISLEDEENVDEVISKMIGPNTVCWHFSLTRPATLVLPPDYDVKSKGQPSDDSFHGLWALARATKFFISASLPARTVSRGRLMSLCAAASRPQSGKGTTSVETASADVKLASNKHAADTASLYGGRGGQIVELDSLNLPEPAGSAAFPPAYSDIGPSPPLAADPPMGKKRRRRTSSEASATAYRQVDSKAIEDKTAFANASKNDLKAELKAELLNELRTEMKAELKDQLKMELVSEVMQEVEKRVLDRVEERLQEQADDFEKQLYDLRHELGATVYSEVEDQTYTARKELEDFVREEMEEAQKRVEERVVDRLESANLNIRFNDR</sequence>
<keyword evidence="1" id="KW-0175">Coiled coil</keyword>
<evidence type="ECO:0000256" key="1">
    <source>
        <dbReference type="SAM" id="Coils"/>
    </source>
</evidence>
<name>A0AAD9S8H8_PHOAM</name>
<feature type="region of interest" description="Disordered" evidence="2">
    <location>
        <begin position="224"/>
        <end position="260"/>
    </location>
</feature>
<organism evidence="3 4">
    <name type="scientific">Phomopsis amygdali</name>
    <name type="common">Fusicoccum amygdali</name>
    <dbReference type="NCBI Taxonomy" id="1214568"/>
    <lineage>
        <taxon>Eukaryota</taxon>
        <taxon>Fungi</taxon>
        <taxon>Dikarya</taxon>
        <taxon>Ascomycota</taxon>
        <taxon>Pezizomycotina</taxon>
        <taxon>Sordariomycetes</taxon>
        <taxon>Sordariomycetidae</taxon>
        <taxon>Diaporthales</taxon>
        <taxon>Diaporthaceae</taxon>
        <taxon>Diaporthe</taxon>
    </lineage>
</organism>
<evidence type="ECO:0000256" key="2">
    <source>
        <dbReference type="SAM" id="MobiDB-lite"/>
    </source>
</evidence>
<evidence type="ECO:0000313" key="4">
    <source>
        <dbReference type="Proteomes" id="UP001265746"/>
    </source>
</evidence>
<proteinExistence type="predicted"/>
<feature type="coiled-coil region" evidence="1">
    <location>
        <begin position="320"/>
        <end position="347"/>
    </location>
</feature>
<dbReference type="Proteomes" id="UP001265746">
    <property type="component" value="Unassembled WGS sequence"/>
</dbReference>
<gene>
    <name evidence="3" type="ORF">N8I77_008880</name>
</gene>
<comment type="caution">
    <text evidence="3">The sequence shown here is derived from an EMBL/GenBank/DDBJ whole genome shotgun (WGS) entry which is preliminary data.</text>
</comment>
<evidence type="ECO:0000313" key="3">
    <source>
        <dbReference type="EMBL" id="KAK2602336.1"/>
    </source>
</evidence>
<accession>A0AAD9S8H8</accession>
<keyword evidence="4" id="KW-1185">Reference proteome</keyword>
<protein>
    <submittedName>
        <fullName evidence="3">Uncharacterized protein</fullName>
    </submittedName>
</protein>
<reference evidence="3" key="1">
    <citation type="submission" date="2023-06" db="EMBL/GenBank/DDBJ databases">
        <authorList>
            <person name="Noh H."/>
        </authorList>
    </citation>
    <scope>NUCLEOTIDE SEQUENCE</scope>
    <source>
        <strain evidence="3">DUCC20226</strain>
    </source>
</reference>
<dbReference type="AlphaFoldDB" id="A0AAD9S8H8"/>